<gene>
    <name evidence="1" type="ORF">WKI67_01520</name>
</gene>
<organism evidence="1 2">
    <name type="scientific">Streptomyces achmelvichensis</name>
    <dbReference type="NCBI Taxonomy" id="3134111"/>
    <lineage>
        <taxon>Bacteria</taxon>
        <taxon>Bacillati</taxon>
        <taxon>Actinomycetota</taxon>
        <taxon>Actinomycetes</taxon>
        <taxon>Kitasatosporales</taxon>
        <taxon>Streptomycetaceae</taxon>
        <taxon>Streptomyces</taxon>
    </lineage>
</organism>
<evidence type="ECO:0000313" key="2">
    <source>
        <dbReference type="Proteomes" id="UP001377168"/>
    </source>
</evidence>
<accession>A0ACC6PL57</accession>
<dbReference type="Proteomes" id="UP001377168">
    <property type="component" value="Unassembled WGS sequence"/>
</dbReference>
<comment type="caution">
    <text evidence="1">The sequence shown here is derived from an EMBL/GenBank/DDBJ whole genome shotgun (WGS) entry which is preliminary data.</text>
</comment>
<keyword evidence="2" id="KW-1185">Reference proteome</keyword>
<name>A0ACC6PL57_9ACTN</name>
<sequence length="346" mass="38853">MVLSDRRFSRALAQQRDPSRTVPAPDSRLQLLAHLDPPEHTPFRKVFNSAFTAARAQQYKPLMEEIISSRLDQLASGKMHGDLVGEVFEPFSLQLVSDVMGLPAEGRDDLRVWSIAQHRTSISRQDFERDTDMVTSYFDRIVESRRLEASADIISEALCVRDTQGLEVTDSDVAAMAAGLFVTGVHALADQLSLSSYLLFREPRKMTEFSGGQEFDSRYVDELLRCTPIIQGPLRARCVVEDLELGGVHLRGGDLVLPLISAANYDMEIFPDPLRLDFNRHKRPTLTFGFGVHFCQAAQFSRVAVAVVLAAMHNRFPGMRLAIPHLHLSLSQGKRIRSLEKIPVIW</sequence>
<reference evidence="1" key="1">
    <citation type="submission" date="2024-03" db="EMBL/GenBank/DDBJ databases">
        <title>Novel Streptomyces species of biotechnological and ecological value are a feature of Machair soil.</title>
        <authorList>
            <person name="Prole J.R."/>
            <person name="Goodfellow M."/>
            <person name="Allenby N."/>
            <person name="Ward A.C."/>
        </authorList>
    </citation>
    <scope>NUCLEOTIDE SEQUENCE</scope>
    <source>
        <strain evidence="1">MS2.AVA.5</strain>
    </source>
</reference>
<protein>
    <submittedName>
        <fullName evidence="1">Cytochrome P450</fullName>
    </submittedName>
</protein>
<proteinExistence type="predicted"/>
<evidence type="ECO:0000313" key="1">
    <source>
        <dbReference type="EMBL" id="MEJ8632159.1"/>
    </source>
</evidence>
<dbReference type="EMBL" id="JBBKAJ010000007">
    <property type="protein sequence ID" value="MEJ8632159.1"/>
    <property type="molecule type" value="Genomic_DNA"/>
</dbReference>